<keyword evidence="1" id="KW-0479">Metal-binding</keyword>
<dbReference type="GO" id="GO:0016121">
    <property type="term" value="P:carotene catabolic process"/>
    <property type="evidence" value="ECO:0007669"/>
    <property type="project" value="UniProtKB-UniRule"/>
</dbReference>
<keyword evidence="1" id="KW-0472">Membrane</keyword>
<dbReference type="GO" id="GO:0005506">
    <property type="term" value="F:iron ion binding"/>
    <property type="evidence" value="ECO:0007669"/>
    <property type="project" value="UniProtKB-UniRule"/>
</dbReference>
<dbReference type="Pfam" id="PF15461">
    <property type="entry name" value="BCD"/>
    <property type="match status" value="1"/>
</dbReference>
<feature type="transmembrane region" description="Helical" evidence="1">
    <location>
        <begin position="37"/>
        <end position="56"/>
    </location>
</feature>
<comment type="cofactor">
    <cofactor evidence="1">
        <name>Fe(2+)</name>
        <dbReference type="ChEBI" id="CHEBI:29033"/>
    </cofactor>
</comment>
<dbReference type="GO" id="GO:0003834">
    <property type="term" value="F:beta-carotene 15,15'-dioxygenase activity"/>
    <property type="evidence" value="ECO:0007669"/>
    <property type="project" value="UniProtKB-EC"/>
</dbReference>
<keyword evidence="1" id="KW-0408">Iron</keyword>
<dbReference type="EC" id="1.13.11.63" evidence="1"/>
<feature type="binding site" evidence="1">
    <location>
        <position position="110"/>
    </location>
    <ligand>
        <name>Fe cation</name>
        <dbReference type="ChEBI" id="CHEBI:24875"/>
    </ligand>
</feature>
<dbReference type="NCBIfam" id="TIGR03753">
    <property type="entry name" value="blh_monoox"/>
    <property type="match status" value="1"/>
</dbReference>
<evidence type="ECO:0000313" key="3">
    <source>
        <dbReference type="EMBL" id="MCS4119922.1"/>
    </source>
</evidence>
<evidence type="ECO:0000313" key="5">
    <source>
        <dbReference type="Proteomes" id="UP001155144"/>
    </source>
</evidence>
<dbReference type="EMBL" id="JANTYZ010000001">
    <property type="protein sequence ID" value="MCS3863697.1"/>
    <property type="molecule type" value="Genomic_DNA"/>
</dbReference>
<reference evidence="3" key="1">
    <citation type="submission" date="2022-08" db="EMBL/GenBank/DDBJ databases">
        <title>Genomic Encyclopedia of Type Strains, Phase V (KMG-V): Genome sequencing to study the core and pangenomes of soil and plant-associated prokaryotes.</title>
        <authorList>
            <person name="Whitman W."/>
        </authorList>
    </citation>
    <scope>NUCLEOTIDE SEQUENCE</scope>
    <source>
        <strain evidence="2">SP2016B</strain>
        <strain evidence="4">SP3002</strain>
        <strain evidence="3">SP3026</strain>
    </source>
</reference>
<dbReference type="Proteomes" id="UP001155034">
    <property type="component" value="Unassembled WGS sequence"/>
</dbReference>
<feature type="transmembrane region" description="Helical" evidence="1">
    <location>
        <begin position="130"/>
        <end position="153"/>
    </location>
</feature>
<evidence type="ECO:0000256" key="1">
    <source>
        <dbReference type="HAMAP-Rule" id="MF_02093"/>
    </source>
</evidence>
<keyword evidence="1" id="KW-1133">Transmembrane helix</keyword>
<feature type="binding site" evidence="1">
    <location>
        <position position="236"/>
    </location>
    <ligand>
        <name>Fe cation</name>
        <dbReference type="ChEBI" id="CHEBI:24875"/>
    </ligand>
</feature>
<sequence length="322" mass="34785">MHNPVTLRSPRIYGSVLALTLLAVAVGAWGSVSLGPWALGVLFVAVVLTGMPHGAIDHLVAARLWGLDPTWADQAKFYGGYLVLMALYGALWIVAPAWSLGLFLVMTMYHFGQADLAYWRLPPLSARLLYLSRGLFLLGLPIVAFPEVVAPIFEAMGGVQLLEWPGVTTAPGALFAGLVAQHLGALGIGRLGADPSVDWALGREATNVAVLAALFGLVHPLVAFAVFFGGWHALGHILELLRFFRRQGDAMSMAQFYREAFLFTAIPFVGLAGLYAATQSFGLEDQMVALLFILIAIMTLPHMVIVEKMYREREKGAPQAVS</sequence>
<dbReference type="GO" id="GO:0010436">
    <property type="term" value="F:carotenoid dioxygenase activity"/>
    <property type="evidence" value="ECO:0007669"/>
    <property type="project" value="UniProtKB-UniRule"/>
</dbReference>
<feature type="transmembrane region" description="Helical" evidence="1">
    <location>
        <begin position="165"/>
        <end position="188"/>
    </location>
</feature>
<gene>
    <name evidence="3" type="ORF">GGP45_000240</name>
    <name evidence="2" type="ORF">GGP82_000228</name>
    <name evidence="4" type="ORF">GGP99_001280</name>
</gene>
<evidence type="ECO:0000313" key="4">
    <source>
        <dbReference type="EMBL" id="MCS4157321.1"/>
    </source>
</evidence>
<dbReference type="InterPro" id="IPR022270">
    <property type="entry name" value="Blh_diox"/>
</dbReference>
<organism evidence="3 5">
    <name type="scientific">Salinibacter ruber</name>
    <dbReference type="NCBI Taxonomy" id="146919"/>
    <lineage>
        <taxon>Bacteria</taxon>
        <taxon>Pseudomonadati</taxon>
        <taxon>Rhodothermota</taxon>
        <taxon>Rhodothermia</taxon>
        <taxon>Rhodothermales</taxon>
        <taxon>Salinibacteraceae</taxon>
        <taxon>Salinibacter</taxon>
    </lineage>
</organism>
<feature type="binding site" evidence="1">
    <location>
        <position position="53"/>
    </location>
    <ligand>
        <name>Fe cation</name>
        <dbReference type="ChEBI" id="CHEBI:24875"/>
    </ligand>
</feature>
<comment type="similarity">
    <text evidence="1">Belongs to the Brp/Blh beta-carotene diooxygenase family.</text>
</comment>
<protein>
    <recommendedName>
        <fullName evidence="1">Probable beta-carotene 15,15'-dioxygenase</fullName>
        <ecNumber evidence="1">1.13.11.63</ecNumber>
    </recommendedName>
</protein>
<accession>A0A9X2QZP7</accession>
<dbReference type="EMBL" id="JANUBL010000001">
    <property type="protein sequence ID" value="MCS4119922.1"/>
    <property type="molecule type" value="Genomic_DNA"/>
</dbReference>
<comment type="subcellular location">
    <subcellularLocation>
        <location evidence="1">Cell membrane</location>
        <topology evidence="1">Multi-pass membrane protein</topology>
    </subcellularLocation>
</comment>
<comment type="function">
    <text evidence="1">Catalyzes the cleavage of beta-carotene at its central double bond (15,15') to yield two molecules of all-trans-retinal.</text>
</comment>
<dbReference type="OMA" id="HWGQGDV"/>
<feature type="binding site" evidence="1">
    <location>
        <position position="232"/>
    </location>
    <ligand>
        <name>Fe cation</name>
        <dbReference type="ChEBI" id="CHEBI:24875"/>
    </ligand>
</feature>
<name>A0A9X2QZP7_9BACT</name>
<dbReference type="GO" id="GO:0005886">
    <property type="term" value="C:plasma membrane"/>
    <property type="evidence" value="ECO:0007669"/>
    <property type="project" value="UniProtKB-SubCell"/>
</dbReference>
<dbReference type="RefSeq" id="WP_011404936.1">
    <property type="nucleotide sequence ID" value="NZ_CALTRY010000006.1"/>
</dbReference>
<feature type="transmembrane region" description="Helical" evidence="1">
    <location>
        <begin position="77"/>
        <end position="110"/>
    </location>
</feature>
<keyword evidence="1" id="KW-0560">Oxidoreductase</keyword>
<dbReference type="Proteomes" id="UP001155144">
    <property type="component" value="Unassembled WGS sequence"/>
</dbReference>
<keyword evidence="1" id="KW-0812">Transmembrane</keyword>
<comment type="catalytic activity">
    <reaction evidence="1">
        <text>all-trans-beta-carotene + O2 = 2 all-trans-retinal</text>
        <dbReference type="Rhea" id="RHEA:32887"/>
        <dbReference type="ChEBI" id="CHEBI:15379"/>
        <dbReference type="ChEBI" id="CHEBI:17579"/>
        <dbReference type="ChEBI" id="CHEBI:17898"/>
        <dbReference type="EC" id="1.13.11.63"/>
    </reaction>
</comment>
<comment type="caution">
    <text evidence="3">The sequence shown here is derived from an EMBL/GenBank/DDBJ whole genome shotgun (WGS) entry which is preliminary data.</text>
</comment>
<keyword evidence="1" id="KW-0223">Dioxygenase</keyword>
<feature type="transmembrane region" description="Helical" evidence="1">
    <location>
        <begin position="12"/>
        <end position="31"/>
    </location>
</feature>
<proteinExistence type="inferred from homology"/>
<feature type="transmembrane region" description="Helical" evidence="1">
    <location>
        <begin position="287"/>
        <end position="306"/>
    </location>
</feature>
<evidence type="ECO:0000313" key="2">
    <source>
        <dbReference type="EMBL" id="MCS3863697.1"/>
    </source>
</evidence>
<feature type="transmembrane region" description="Helical" evidence="1">
    <location>
        <begin position="256"/>
        <end position="275"/>
    </location>
</feature>
<feature type="transmembrane region" description="Helical" evidence="1">
    <location>
        <begin position="208"/>
        <end position="235"/>
    </location>
</feature>
<dbReference type="HAMAP" id="MF_02093">
    <property type="entry name" value="Beta_carotene_diox"/>
    <property type="match status" value="1"/>
</dbReference>
<dbReference type="EMBL" id="JANTZM010000005">
    <property type="protein sequence ID" value="MCS4157321.1"/>
    <property type="molecule type" value="Genomic_DNA"/>
</dbReference>
<dbReference type="AlphaFoldDB" id="A0A9X2QZP7"/>
<keyword evidence="1" id="KW-1003">Cell membrane</keyword>
<dbReference type="Proteomes" id="UP001155110">
    <property type="component" value="Unassembled WGS sequence"/>
</dbReference>